<evidence type="ECO:0000256" key="1">
    <source>
        <dbReference type="SAM" id="SignalP"/>
    </source>
</evidence>
<sequence>MEPYLPMNLRIAVVFAALAFAVTACTSYSDVQPGYQEHLDSRDDYEQSEEALAAEGDYYADQQLAEDFAASGWRCFWDPTMNDDWHDDYQCSDGVNYDRPYLIPDDSFVERWELDAAAADYEAILNQ</sequence>
<dbReference type="Proteomes" id="UP000237755">
    <property type="component" value="Unassembled WGS sequence"/>
</dbReference>
<name>A0ABX5AWF2_9MICO</name>
<accession>A0ABX5AWF2</accession>
<organism evidence="2 3">
    <name type="scientific">Microterricola pindariensis</name>
    <dbReference type="NCBI Taxonomy" id="478010"/>
    <lineage>
        <taxon>Bacteria</taxon>
        <taxon>Bacillati</taxon>
        <taxon>Actinomycetota</taxon>
        <taxon>Actinomycetes</taxon>
        <taxon>Micrococcales</taxon>
        <taxon>Microbacteriaceae</taxon>
        <taxon>Microterricola</taxon>
    </lineage>
</organism>
<feature type="chain" id="PRO_5045107858" description="YARHG domain-containing protein" evidence="1">
    <location>
        <begin position="25"/>
        <end position="127"/>
    </location>
</feature>
<dbReference type="EMBL" id="MPZN01000017">
    <property type="protein sequence ID" value="PPL19215.1"/>
    <property type="molecule type" value="Genomic_DNA"/>
</dbReference>
<keyword evidence="3" id="KW-1185">Reference proteome</keyword>
<evidence type="ECO:0000313" key="3">
    <source>
        <dbReference type="Proteomes" id="UP000237755"/>
    </source>
</evidence>
<reference evidence="2 3" key="1">
    <citation type="journal article" date="2008" name="Int. J. Syst. Evol. Microbiol.">
        <title>Leifsonia pindariensis sp. nov., isolated from the Pindari glacier of the Indian Himalayas, and emended description of the genus Leifsonia.</title>
        <authorList>
            <person name="Reddy G.S."/>
            <person name="Prabagaran S.R."/>
            <person name="Shivaji S."/>
        </authorList>
    </citation>
    <scope>NUCLEOTIDE SEQUENCE [LARGE SCALE GENOMIC DNA]</scope>
    <source>
        <strain evidence="2 3">PON 10</strain>
    </source>
</reference>
<protein>
    <recommendedName>
        <fullName evidence="4">YARHG domain-containing protein</fullName>
    </recommendedName>
</protein>
<comment type="caution">
    <text evidence="2">The sequence shown here is derived from an EMBL/GenBank/DDBJ whole genome shotgun (WGS) entry which is preliminary data.</text>
</comment>
<feature type="signal peptide" evidence="1">
    <location>
        <begin position="1"/>
        <end position="24"/>
    </location>
</feature>
<keyword evidence="1" id="KW-0732">Signal</keyword>
<evidence type="ECO:0000313" key="2">
    <source>
        <dbReference type="EMBL" id="PPL19215.1"/>
    </source>
</evidence>
<proteinExistence type="predicted"/>
<evidence type="ECO:0008006" key="4">
    <source>
        <dbReference type="Google" id="ProtNLM"/>
    </source>
</evidence>
<gene>
    <name evidence="2" type="ORF">GY24_07080</name>
</gene>